<dbReference type="AlphaFoldDB" id="A0A1X3D0I9"/>
<feature type="signal peptide" evidence="1">
    <location>
        <begin position="1"/>
        <end position="18"/>
    </location>
</feature>
<name>A0A1X3D0I9_9NEIS</name>
<evidence type="ECO:0000256" key="1">
    <source>
        <dbReference type="SAM" id="SignalP"/>
    </source>
</evidence>
<dbReference type="EMBL" id="LR134313">
    <property type="protein sequence ID" value="VEF01928.1"/>
    <property type="molecule type" value="Genomic_DNA"/>
</dbReference>
<dbReference type="InterPro" id="IPR038670">
    <property type="entry name" value="HslJ-like_sf"/>
</dbReference>
<evidence type="ECO:0000313" key="4">
    <source>
        <dbReference type="Proteomes" id="UP000279284"/>
    </source>
</evidence>
<dbReference type="OrthoDB" id="8605512at2"/>
<feature type="domain" description="DUF306" evidence="2">
    <location>
        <begin position="25"/>
        <end position="127"/>
    </location>
</feature>
<dbReference type="STRING" id="493.BWD07_01055"/>
<feature type="chain" id="PRO_5030037561" evidence="1">
    <location>
        <begin position="19"/>
        <end position="134"/>
    </location>
</feature>
<organism evidence="3 4">
    <name type="scientific">Neisseria canis</name>
    <dbReference type="NCBI Taxonomy" id="493"/>
    <lineage>
        <taxon>Bacteria</taxon>
        <taxon>Pseudomonadati</taxon>
        <taxon>Pseudomonadota</taxon>
        <taxon>Betaproteobacteria</taxon>
        <taxon>Neisseriales</taxon>
        <taxon>Neisseriaceae</taxon>
        <taxon>Neisseria</taxon>
    </lineage>
</organism>
<gene>
    <name evidence="3" type="ORF">NCTC10296_01531</name>
</gene>
<dbReference type="RefSeq" id="WP_085415527.1">
    <property type="nucleotide sequence ID" value="NZ_CAUJPY010000001.1"/>
</dbReference>
<dbReference type="Proteomes" id="UP000279284">
    <property type="component" value="Chromosome"/>
</dbReference>
<dbReference type="KEGG" id="nci:NCTC10296_01531"/>
<accession>A0A1X3D0I9</accession>
<dbReference type="PROSITE" id="PS51257">
    <property type="entry name" value="PROKAR_LIPOPROTEIN"/>
    <property type="match status" value="1"/>
</dbReference>
<keyword evidence="4" id="KW-1185">Reference proteome</keyword>
<dbReference type="InterPro" id="IPR005184">
    <property type="entry name" value="DUF306_Meta_HslJ"/>
</dbReference>
<evidence type="ECO:0000259" key="2">
    <source>
        <dbReference type="Pfam" id="PF03724"/>
    </source>
</evidence>
<protein>
    <submittedName>
        <fullName evidence="3">META domain</fullName>
    </submittedName>
</protein>
<dbReference type="PANTHER" id="PTHR35535">
    <property type="entry name" value="HEAT SHOCK PROTEIN HSLJ"/>
    <property type="match status" value="1"/>
</dbReference>
<keyword evidence="1" id="KW-0732">Signal</keyword>
<reference evidence="3 4" key="1">
    <citation type="submission" date="2018-12" db="EMBL/GenBank/DDBJ databases">
        <authorList>
            <consortium name="Pathogen Informatics"/>
        </authorList>
    </citation>
    <scope>NUCLEOTIDE SEQUENCE [LARGE SCALE GENOMIC DNA]</scope>
    <source>
        <strain evidence="3 4">NCTC10296</strain>
    </source>
</reference>
<dbReference type="Gene3D" id="2.40.128.270">
    <property type="match status" value="1"/>
</dbReference>
<dbReference type="InterPro" id="IPR053147">
    <property type="entry name" value="Hsp_HslJ-like"/>
</dbReference>
<dbReference type="Pfam" id="PF03724">
    <property type="entry name" value="META"/>
    <property type="match status" value="1"/>
</dbReference>
<evidence type="ECO:0000313" key="3">
    <source>
        <dbReference type="EMBL" id="VEF01928.1"/>
    </source>
</evidence>
<dbReference type="PANTHER" id="PTHR35535:SF2">
    <property type="entry name" value="DUF306 DOMAIN-CONTAINING PROTEIN"/>
    <property type="match status" value="1"/>
</dbReference>
<proteinExistence type="predicted"/>
<sequence>MNKVFAVLTAICLTTACATPMQKSSLTGVWQIQQVEEIRPEYPTTIEFNQREHRFHTEGGCNNISGRYREHNGKIQFTDPMMTLKACEQSLMTLDRSLSAVVEGAASYRINGQQLEIRNAQGQTLLKAVKAAQP</sequence>